<gene>
    <name evidence="3" type="primary">AVEN_174103_1</name>
    <name evidence="3" type="ORF">TNCT_109061</name>
</gene>
<feature type="compositionally biased region" description="Basic and acidic residues" evidence="1">
    <location>
        <begin position="64"/>
        <end position="79"/>
    </location>
</feature>
<dbReference type="Pfam" id="PF21107">
    <property type="entry name" value="STPRs"/>
    <property type="match status" value="1"/>
</dbReference>
<evidence type="ECO:0000259" key="2">
    <source>
        <dbReference type="Pfam" id="PF21107"/>
    </source>
</evidence>
<feature type="region of interest" description="Disordered" evidence="1">
    <location>
        <begin position="93"/>
        <end position="134"/>
    </location>
</feature>
<feature type="region of interest" description="Disordered" evidence="1">
    <location>
        <begin position="54"/>
        <end position="79"/>
    </location>
</feature>
<name>A0A8X6EZ01_TRICU</name>
<keyword evidence="4" id="KW-1185">Reference proteome</keyword>
<dbReference type="OrthoDB" id="8040188at2759"/>
<dbReference type="EMBL" id="BMAO01000364">
    <property type="protein sequence ID" value="GFQ66368.1"/>
    <property type="molecule type" value="Genomic_DNA"/>
</dbReference>
<dbReference type="Proteomes" id="UP000887116">
    <property type="component" value="Unassembled WGS sequence"/>
</dbReference>
<evidence type="ECO:0000313" key="3">
    <source>
        <dbReference type="EMBL" id="GFQ66368.1"/>
    </source>
</evidence>
<dbReference type="InterPro" id="IPR048998">
    <property type="entry name" value="STPR"/>
</dbReference>
<accession>A0A8X6EZ01</accession>
<comment type="caution">
    <text evidence="3">The sequence shown here is derived from an EMBL/GenBank/DDBJ whole genome shotgun (WGS) entry which is preliminary data.</text>
</comment>
<reference evidence="3" key="1">
    <citation type="submission" date="2020-07" db="EMBL/GenBank/DDBJ databases">
        <title>Multicomponent nature underlies the extraordinary mechanical properties of spider dragline silk.</title>
        <authorList>
            <person name="Kono N."/>
            <person name="Nakamura H."/>
            <person name="Mori M."/>
            <person name="Yoshida Y."/>
            <person name="Ohtoshi R."/>
            <person name="Malay A.D."/>
            <person name="Moran D.A.P."/>
            <person name="Tomita M."/>
            <person name="Numata K."/>
            <person name="Arakawa K."/>
        </authorList>
    </citation>
    <scope>NUCLEOTIDE SEQUENCE</scope>
</reference>
<organism evidence="3 4">
    <name type="scientific">Trichonephila clavata</name>
    <name type="common">Joro spider</name>
    <name type="synonym">Nephila clavata</name>
    <dbReference type="NCBI Taxonomy" id="2740835"/>
    <lineage>
        <taxon>Eukaryota</taxon>
        <taxon>Metazoa</taxon>
        <taxon>Ecdysozoa</taxon>
        <taxon>Arthropoda</taxon>
        <taxon>Chelicerata</taxon>
        <taxon>Arachnida</taxon>
        <taxon>Araneae</taxon>
        <taxon>Araneomorphae</taxon>
        <taxon>Entelegynae</taxon>
        <taxon>Araneoidea</taxon>
        <taxon>Nephilidae</taxon>
        <taxon>Trichonephila</taxon>
    </lineage>
</organism>
<dbReference type="AlphaFoldDB" id="A0A8X6EZ01"/>
<proteinExistence type="predicted"/>
<evidence type="ECO:0000313" key="4">
    <source>
        <dbReference type="Proteomes" id="UP000887116"/>
    </source>
</evidence>
<feature type="compositionally biased region" description="Basic and acidic residues" evidence="1">
    <location>
        <begin position="114"/>
        <end position="134"/>
    </location>
</feature>
<sequence>MFRSIPTSLWPPPAKSSAPCACSEPWVHIRENFTKQKRNALSSFATVMPMRKRGSLNRKTVKSKAVEHTRAAEAPDEKRARLQADQVHHSLARAAETPEQYQVRLQSQKVRQNASREAETPEQRQSRFQEDQARHRVVRAAETPIQHVARLIGLRKQRNVAITLKWKAQMQDGFMNNPRYDYESNNLLDIGRVSNVCLKCSALKWKGETPGMCCSSGKVKLPPILKPPEPLCSLLKGETAQSKDFVKHIRLFNNMFAMASFKSNVVLSNGWTPTFKVKCTTMLNLFIQPMLKTANISRFTS</sequence>
<evidence type="ECO:0000256" key="1">
    <source>
        <dbReference type="SAM" id="MobiDB-lite"/>
    </source>
</evidence>
<protein>
    <recommendedName>
        <fullName evidence="2">STPR domain-containing protein</fullName>
    </recommendedName>
</protein>
<feature type="compositionally biased region" description="Polar residues" evidence="1">
    <location>
        <begin position="99"/>
        <end position="113"/>
    </location>
</feature>
<feature type="domain" description="STPR" evidence="2">
    <location>
        <begin position="77"/>
        <end position="150"/>
    </location>
</feature>